<dbReference type="GeneID" id="80878087"/>
<feature type="region of interest" description="Disordered" evidence="1">
    <location>
        <begin position="145"/>
        <end position="226"/>
    </location>
</feature>
<sequence>MNTFPTMDVLQPDAVVLQKIVYRNKNQHRLTIWWRHVIMLHRRLRQWLSGKESVKSLLLQQCPKSYALFTNLIAHGQYPGLGCLLLGILSRVWYVLGGIEYEASLSPPSSPALLPNPPLLQEQIFKANNKEKDLSDLGTVISREELSSSAPPSSLSREVSLANSPSAEVNSIPLPQTPSAQAQPSGGGISASDKPSLRSSDSTCSAPKKKKKKSKKKKDEIDDIFG</sequence>
<feature type="compositionally biased region" description="Polar residues" evidence="1">
    <location>
        <begin position="161"/>
        <end position="184"/>
    </location>
</feature>
<dbReference type="Proteomes" id="UP001212411">
    <property type="component" value="Chromosome 3"/>
</dbReference>
<gene>
    <name evidence="3" type="primary">rmp1</name>
    <name evidence="3" type="ORF">SOMG_04618</name>
</gene>
<accession>A0AAE9WHS9</accession>
<proteinExistence type="predicted"/>
<dbReference type="KEGG" id="som:SOMG_04618"/>
<dbReference type="AlphaFoldDB" id="A0AAE9WHS9"/>
<dbReference type="GO" id="GO:0000466">
    <property type="term" value="P:maturation of 5.8S rRNA from tricistronic rRNA transcript (SSU-rRNA, 5.8S rRNA, LSU-rRNA)"/>
    <property type="evidence" value="ECO:0007669"/>
    <property type="project" value="TreeGrafter"/>
</dbReference>
<feature type="domain" description="RNase MRP protein 1 RNA binding" evidence="2">
    <location>
        <begin position="16"/>
        <end position="50"/>
    </location>
</feature>
<dbReference type="PANTHER" id="PTHR37792:SF1">
    <property type="entry name" value="RIBONUCLEASE MRP PROTEIN SUBUNIT RMP1"/>
    <property type="match status" value="1"/>
</dbReference>
<dbReference type="Pfam" id="PF20945">
    <property type="entry name" value="RMP1"/>
    <property type="match status" value="1"/>
</dbReference>
<dbReference type="GO" id="GO:0000294">
    <property type="term" value="P:nuclear-transcribed mRNA catabolic process, RNase MRP-dependent"/>
    <property type="evidence" value="ECO:0007669"/>
    <property type="project" value="TreeGrafter"/>
</dbReference>
<feature type="compositionally biased region" description="Basic residues" evidence="1">
    <location>
        <begin position="207"/>
        <end position="216"/>
    </location>
</feature>
<protein>
    <submittedName>
        <fullName evidence="3">RNase MRP subunit Rmp1/NEPRO</fullName>
    </submittedName>
</protein>
<evidence type="ECO:0000259" key="2">
    <source>
        <dbReference type="Pfam" id="PF20945"/>
    </source>
</evidence>
<dbReference type="EMBL" id="CP115613">
    <property type="protein sequence ID" value="WBW75162.1"/>
    <property type="molecule type" value="Genomic_DNA"/>
</dbReference>
<dbReference type="InterPro" id="IPR047205">
    <property type="entry name" value="RMP1"/>
</dbReference>
<evidence type="ECO:0000256" key="1">
    <source>
        <dbReference type="SAM" id="MobiDB-lite"/>
    </source>
</evidence>
<evidence type="ECO:0000313" key="4">
    <source>
        <dbReference type="Proteomes" id="UP001212411"/>
    </source>
</evidence>
<feature type="compositionally biased region" description="Low complexity" evidence="1">
    <location>
        <begin position="147"/>
        <end position="160"/>
    </location>
</feature>
<dbReference type="GO" id="GO:0000172">
    <property type="term" value="C:ribonuclease MRP complex"/>
    <property type="evidence" value="ECO:0007669"/>
    <property type="project" value="InterPro"/>
</dbReference>
<keyword evidence="4" id="KW-1185">Reference proteome</keyword>
<dbReference type="GO" id="GO:0042134">
    <property type="term" value="F:rRNA primary transcript binding"/>
    <property type="evidence" value="ECO:0007669"/>
    <property type="project" value="InterPro"/>
</dbReference>
<dbReference type="PANTHER" id="PTHR37792">
    <property type="entry name" value="RIBONUCLEASE MRP PROTEIN SUBUNIT RMP1"/>
    <property type="match status" value="1"/>
</dbReference>
<reference evidence="3 4" key="1">
    <citation type="journal article" date="2023" name="G3 (Bethesda)">
        <title>A high-quality reference genome for the fission yeast Schizosaccharomyces osmophilus.</title>
        <authorList>
            <person name="Jia G.S."/>
            <person name="Zhang W.C."/>
            <person name="Liang Y."/>
            <person name="Liu X.H."/>
            <person name="Rhind N."/>
            <person name="Pidoux A."/>
            <person name="Brysch-Herzberg M."/>
            <person name="Du L.L."/>
        </authorList>
    </citation>
    <scope>NUCLEOTIDE SEQUENCE [LARGE SCALE GENOMIC DNA]</scope>
    <source>
        <strain evidence="3 4">CBS 15793</strain>
    </source>
</reference>
<dbReference type="RefSeq" id="XP_056039405.1">
    <property type="nucleotide sequence ID" value="XM_056183398.1"/>
</dbReference>
<name>A0AAE9WHS9_9SCHI</name>
<evidence type="ECO:0000313" key="3">
    <source>
        <dbReference type="EMBL" id="WBW75162.1"/>
    </source>
</evidence>
<dbReference type="InterPro" id="IPR047204">
    <property type="entry name" value="RMP1_RBD"/>
</dbReference>
<organism evidence="3 4">
    <name type="scientific">Schizosaccharomyces osmophilus</name>
    <dbReference type="NCBI Taxonomy" id="2545709"/>
    <lineage>
        <taxon>Eukaryota</taxon>
        <taxon>Fungi</taxon>
        <taxon>Dikarya</taxon>
        <taxon>Ascomycota</taxon>
        <taxon>Taphrinomycotina</taxon>
        <taxon>Schizosaccharomycetes</taxon>
        <taxon>Schizosaccharomycetales</taxon>
        <taxon>Schizosaccharomycetaceae</taxon>
        <taxon>Schizosaccharomyces</taxon>
    </lineage>
</organism>